<reference evidence="1 2" key="1">
    <citation type="submission" date="2019-02" db="EMBL/GenBank/DDBJ databases">
        <title>Genome sequence of the sea-ice species Brumimicrobium glaciale.</title>
        <authorList>
            <person name="Bowman J.P."/>
        </authorList>
    </citation>
    <scope>NUCLEOTIDE SEQUENCE [LARGE SCALE GENOMIC DNA]</scope>
    <source>
        <strain evidence="1 2">IC156</strain>
    </source>
</reference>
<dbReference type="RefSeq" id="WP_130093915.1">
    <property type="nucleotide sequence ID" value="NZ_SETE01000004.1"/>
</dbReference>
<dbReference type="Proteomes" id="UP000293952">
    <property type="component" value="Unassembled WGS sequence"/>
</dbReference>
<keyword evidence="2" id="KW-1185">Reference proteome</keyword>
<dbReference type="OrthoDB" id="9869021at2"/>
<proteinExistence type="predicted"/>
<name>A0A4Q4KJS4_9FLAO</name>
<evidence type="ECO:0000313" key="1">
    <source>
        <dbReference type="EMBL" id="RYM33455.1"/>
    </source>
</evidence>
<dbReference type="EMBL" id="SETE01000004">
    <property type="protein sequence ID" value="RYM33455.1"/>
    <property type="molecule type" value="Genomic_DNA"/>
</dbReference>
<accession>A0A4Q4KJS4</accession>
<sequence>MNTNLKNQWIALEEEYQALLKEKVNKHNLNNTSNIIHPSISSQMTFCSDGVIIKKLNNGLHRSGISVKVFDKTIAEMKTLDQIKNGSNGTSDKLYLPIIEYKKEEIAGYNPKEAADQDFSIVING</sequence>
<comment type="caution">
    <text evidence="1">The sequence shown here is derived from an EMBL/GenBank/DDBJ whole genome shotgun (WGS) entry which is preliminary data.</text>
</comment>
<protein>
    <submittedName>
        <fullName evidence="1">Uncharacterized protein</fullName>
    </submittedName>
</protein>
<dbReference type="AlphaFoldDB" id="A0A4Q4KJS4"/>
<gene>
    <name evidence="1" type="ORF">ERX46_10975</name>
</gene>
<evidence type="ECO:0000313" key="2">
    <source>
        <dbReference type="Proteomes" id="UP000293952"/>
    </source>
</evidence>
<organism evidence="1 2">
    <name type="scientific">Brumimicrobium glaciale</name>
    <dbReference type="NCBI Taxonomy" id="200475"/>
    <lineage>
        <taxon>Bacteria</taxon>
        <taxon>Pseudomonadati</taxon>
        <taxon>Bacteroidota</taxon>
        <taxon>Flavobacteriia</taxon>
        <taxon>Flavobacteriales</taxon>
        <taxon>Crocinitomicaceae</taxon>
        <taxon>Brumimicrobium</taxon>
    </lineage>
</organism>